<protein>
    <submittedName>
        <fullName evidence="1">Uncharacterized protein</fullName>
    </submittedName>
</protein>
<keyword evidence="2" id="KW-1185">Reference proteome</keyword>
<dbReference type="AlphaFoldDB" id="A0A7D7L954"/>
<evidence type="ECO:0000313" key="2">
    <source>
        <dbReference type="Proteomes" id="UP000514713"/>
    </source>
</evidence>
<dbReference type="KEGG" id="ned:HUN01_06860"/>
<gene>
    <name evidence="1" type="ORF">HUN01_06860</name>
</gene>
<name>A0A7D7L954_9NOSO</name>
<organism evidence="1 2">
    <name type="scientific">Nostoc edaphicum CCNP1411</name>
    <dbReference type="NCBI Taxonomy" id="1472755"/>
    <lineage>
        <taxon>Bacteria</taxon>
        <taxon>Bacillati</taxon>
        <taxon>Cyanobacteriota</taxon>
        <taxon>Cyanophyceae</taxon>
        <taxon>Nostocales</taxon>
        <taxon>Nostocaceae</taxon>
        <taxon>Nostoc</taxon>
    </lineage>
</organism>
<dbReference type="Proteomes" id="UP000514713">
    <property type="component" value="Chromosome"/>
</dbReference>
<evidence type="ECO:0000313" key="1">
    <source>
        <dbReference type="EMBL" id="QMS87316.1"/>
    </source>
</evidence>
<dbReference type="EMBL" id="CP054698">
    <property type="protein sequence ID" value="QMS87316.1"/>
    <property type="molecule type" value="Genomic_DNA"/>
</dbReference>
<sequence length="95" mass="11052">MKKPNSTAIIFRFWQWGAMHSPHFNRFIFELEAARLNLMLCLPKWAHELRIIRLSFVFPTGVATNAPHAAIQEFINYMKIQGIEVDHSIIDGIPF</sequence>
<reference evidence="2" key="1">
    <citation type="submission" date="2020-06" db="EMBL/GenBank/DDBJ databases">
        <title>Nostoc edaphicum CCNP1411 genome.</title>
        <authorList>
            <person name="Fidor A."/>
            <person name="Grabski M."/>
            <person name="Gawor J."/>
            <person name="Gromadka R."/>
            <person name="Wegrzyn G."/>
            <person name="Mazur-Marzec H."/>
        </authorList>
    </citation>
    <scope>NUCLEOTIDE SEQUENCE [LARGE SCALE GENOMIC DNA]</scope>
    <source>
        <strain evidence="2">CCNP1411</strain>
    </source>
</reference>
<accession>A0A7D7L954</accession>
<proteinExistence type="predicted"/>
<dbReference type="RefSeq" id="WP_181930647.1">
    <property type="nucleotide sequence ID" value="NZ_CP054698.1"/>
</dbReference>